<reference evidence="2 3" key="1">
    <citation type="journal article" date="2018" name="Sci. Rep.">
        <title>Comparative analysis of the Pocillopora damicornis genome highlights role of immune system in coral evolution.</title>
        <authorList>
            <person name="Cunning R."/>
            <person name="Bay R.A."/>
            <person name="Gillette P."/>
            <person name="Baker A.C."/>
            <person name="Traylor-Knowles N."/>
        </authorList>
    </citation>
    <scope>NUCLEOTIDE SEQUENCE [LARGE SCALE GENOMIC DNA]</scope>
    <source>
        <strain evidence="2">RSMAS</strain>
        <tissue evidence="2">Whole animal</tissue>
    </source>
</reference>
<evidence type="ECO:0000313" key="3">
    <source>
        <dbReference type="Proteomes" id="UP000275408"/>
    </source>
</evidence>
<sequence>MNGEVTVTFKSISPRRNSSDTEDRSVVNGESYESQAACTVSFGEQLCHTVPVYNGNTMLQ</sequence>
<proteinExistence type="predicted"/>
<dbReference type="Proteomes" id="UP000275408">
    <property type="component" value="Unassembled WGS sequence"/>
</dbReference>
<protein>
    <submittedName>
        <fullName evidence="2">Uncharacterized protein</fullName>
    </submittedName>
</protein>
<comment type="caution">
    <text evidence="2">The sequence shown here is derived from an EMBL/GenBank/DDBJ whole genome shotgun (WGS) entry which is preliminary data.</text>
</comment>
<name>A0A3M6TKN0_POCDA</name>
<gene>
    <name evidence="2" type="ORF">pdam_00019615</name>
</gene>
<feature type="region of interest" description="Disordered" evidence="1">
    <location>
        <begin position="1"/>
        <end position="29"/>
    </location>
</feature>
<accession>A0A3M6TKN0</accession>
<dbReference type="AlphaFoldDB" id="A0A3M6TKN0"/>
<dbReference type="EMBL" id="RCHS01003432">
    <property type="protein sequence ID" value="RMX41861.1"/>
    <property type="molecule type" value="Genomic_DNA"/>
</dbReference>
<organism evidence="2 3">
    <name type="scientific">Pocillopora damicornis</name>
    <name type="common">Cauliflower coral</name>
    <name type="synonym">Millepora damicornis</name>
    <dbReference type="NCBI Taxonomy" id="46731"/>
    <lineage>
        <taxon>Eukaryota</taxon>
        <taxon>Metazoa</taxon>
        <taxon>Cnidaria</taxon>
        <taxon>Anthozoa</taxon>
        <taxon>Hexacorallia</taxon>
        <taxon>Scleractinia</taxon>
        <taxon>Astrocoeniina</taxon>
        <taxon>Pocilloporidae</taxon>
        <taxon>Pocillopora</taxon>
    </lineage>
</organism>
<keyword evidence="3" id="KW-1185">Reference proteome</keyword>
<evidence type="ECO:0000313" key="2">
    <source>
        <dbReference type="EMBL" id="RMX41861.1"/>
    </source>
</evidence>
<evidence type="ECO:0000256" key="1">
    <source>
        <dbReference type="SAM" id="MobiDB-lite"/>
    </source>
</evidence>